<protein>
    <submittedName>
        <fullName evidence="1">Uncharacterized protein</fullName>
    </submittedName>
</protein>
<name>A0A5J6VKC7_9VIRU</name>
<sequence length="61" mass="6914">MDNTSNNNSSDSLEISTVIDIIWNALNKASKQGVYTIEESYTLKVLIDRLKHELNSKKNES</sequence>
<reference evidence="1" key="1">
    <citation type="journal article" date="2019" name="Philos. Trans. R. Soc. Lond., B, Biol. Sci.">
        <title>Targeted metagenomic recovery of four divergent viruses reveals shared and distinctive characteristics of giant viruses of marine eukaryotes.</title>
        <authorList>
            <person name="Needham D.M."/>
            <person name="Poirier C."/>
            <person name="Hehenberger E."/>
            <person name="Jimenez V."/>
            <person name="Swalwell J.E."/>
            <person name="Santoro A.E."/>
            <person name="Worden A.Z."/>
        </authorList>
    </citation>
    <scope>NUCLEOTIDE SEQUENCE</scope>
    <source>
        <strain evidence="1">MPacV-611</strain>
    </source>
</reference>
<evidence type="ECO:0000313" key="1">
    <source>
        <dbReference type="EMBL" id="QFG74229.1"/>
    </source>
</evidence>
<accession>A0A5J6VKC7</accession>
<dbReference type="EMBL" id="MN448284">
    <property type="protein sequence ID" value="QFG74229.1"/>
    <property type="molecule type" value="Genomic_DNA"/>
</dbReference>
<organism evidence="1">
    <name type="scientific">Megaviridae environmental sample</name>
    <dbReference type="NCBI Taxonomy" id="1737588"/>
    <lineage>
        <taxon>Viruses</taxon>
        <taxon>Varidnaviria</taxon>
        <taxon>Bamfordvirae</taxon>
        <taxon>Nucleocytoviricota</taxon>
        <taxon>Megaviricetes</taxon>
        <taxon>Imitervirales</taxon>
        <taxon>Mimiviridae</taxon>
        <taxon>environmental samples</taxon>
    </lineage>
</organism>
<proteinExistence type="predicted"/>